<dbReference type="RefSeq" id="WP_067851117.1">
    <property type="nucleotide sequence ID" value="NZ_LGTW01000011.1"/>
</dbReference>
<reference evidence="1 2" key="1">
    <citation type="submission" date="2015-07" db="EMBL/GenBank/DDBJ databases">
        <title>A draft genome sequence of Mycobacterium wolinskyi.</title>
        <authorList>
            <person name="de Man T.J."/>
            <person name="Perry K.A."/>
            <person name="Coulliette A.D."/>
            <person name="Jensen B."/>
            <person name="Toney N.C."/>
            <person name="Limbago B.M."/>
            <person name="Noble-Wang J."/>
        </authorList>
    </citation>
    <scope>NUCLEOTIDE SEQUENCE [LARGE SCALE GENOMIC DNA]</scope>
    <source>
        <strain evidence="1 2">CDC_01</strain>
    </source>
</reference>
<protein>
    <submittedName>
        <fullName evidence="1">Uncharacterized protein</fullName>
    </submittedName>
</protein>
<comment type="caution">
    <text evidence="1">The sequence shown here is derived from an EMBL/GenBank/DDBJ whole genome shotgun (WGS) entry which is preliminary data.</text>
</comment>
<gene>
    <name evidence="1" type="ORF">AFM11_17680</name>
</gene>
<dbReference type="AlphaFoldDB" id="A0A132PKB0"/>
<keyword evidence="2" id="KW-1185">Reference proteome</keyword>
<sequence length="240" mass="24035">MLSAIAIVPAAPVIVPELMGGAAAEMAGLRKAVLAAAGALPAHWLAVGAGPADAVLGPERAGTFAGYGVDVPVALSPDSEPAPTELPLCALIAGWIRGQTDARAVADVRVFADACPADAAVAHGRRLRAEIDESVEPVGVLVVADGANTLAPAAPGGYVPESVALQRDLDDALAGGDVAALTRLPDGIVGRVGYQVLAGLAEPGPQAARELYRGAPYGVGYFVGVWDPAGRSEATWGSIP</sequence>
<proteinExistence type="predicted"/>
<dbReference type="STRING" id="59750.AWC31_11800"/>
<name>A0A132PKB0_9MYCO</name>
<dbReference type="Gene3D" id="3.40.830.10">
    <property type="entry name" value="LigB-like"/>
    <property type="match status" value="1"/>
</dbReference>
<dbReference type="Proteomes" id="UP000070612">
    <property type="component" value="Unassembled WGS sequence"/>
</dbReference>
<dbReference type="PATRIC" id="fig|59750.3.peg.891"/>
<evidence type="ECO:0000313" key="1">
    <source>
        <dbReference type="EMBL" id="KWX22779.1"/>
    </source>
</evidence>
<evidence type="ECO:0000313" key="2">
    <source>
        <dbReference type="Proteomes" id="UP000070612"/>
    </source>
</evidence>
<organism evidence="1 2">
    <name type="scientific">Mycolicibacterium wolinskyi</name>
    <dbReference type="NCBI Taxonomy" id="59750"/>
    <lineage>
        <taxon>Bacteria</taxon>
        <taxon>Bacillati</taxon>
        <taxon>Actinomycetota</taxon>
        <taxon>Actinomycetes</taxon>
        <taxon>Mycobacteriales</taxon>
        <taxon>Mycobacteriaceae</taxon>
        <taxon>Mycolicibacterium</taxon>
    </lineage>
</organism>
<accession>A0A132PKB0</accession>
<dbReference type="EMBL" id="LGTW01000011">
    <property type="protein sequence ID" value="KWX22779.1"/>
    <property type="molecule type" value="Genomic_DNA"/>
</dbReference>